<evidence type="ECO:0000256" key="1">
    <source>
        <dbReference type="SAM" id="MobiDB-lite"/>
    </source>
</evidence>
<dbReference type="EMBL" id="CP041742">
    <property type="protein sequence ID" value="QDQ74184.1"/>
    <property type="molecule type" value="Genomic_DNA"/>
</dbReference>
<evidence type="ECO:0000313" key="3">
    <source>
        <dbReference type="EMBL" id="QDQ74184.1"/>
    </source>
</evidence>
<feature type="chain" id="PRO_5022178220" description="DUF4148 domain-containing protein" evidence="2">
    <location>
        <begin position="24"/>
        <end position="141"/>
    </location>
</feature>
<feature type="signal peptide" evidence="2">
    <location>
        <begin position="1"/>
        <end position="23"/>
    </location>
</feature>
<dbReference type="PROSITE" id="PS51257">
    <property type="entry name" value="PROKAR_LIPOPROTEIN"/>
    <property type="match status" value="1"/>
</dbReference>
<dbReference type="AlphaFoldDB" id="A0A516V6M6"/>
<dbReference type="RefSeq" id="WP_143879693.1">
    <property type="nucleotide sequence ID" value="NZ_BAABLZ010000001.1"/>
</dbReference>
<keyword evidence="4" id="KW-1185">Reference proteome</keyword>
<sequence>MKKATPALLLAGLAVSACLQAQAAEPQTTQPEATADTSNAVMVGIDARTGKLRPLTAAEARTLSARAAAMPRGHGSFAAIPRTDAQSRATVRRHANGGVSVRVPLSTMNQISVTRDAEGRLQTNEGSPGDNAPVVKQEVSE</sequence>
<keyword evidence="2" id="KW-0732">Signal</keyword>
<proteinExistence type="predicted"/>
<feature type="region of interest" description="Disordered" evidence="1">
    <location>
        <begin position="114"/>
        <end position="141"/>
    </location>
</feature>
<name>A0A516V6M6_9GAMM</name>
<dbReference type="Proteomes" id="UP000315891">
    <property type="component" value="Chromosome"/>
</dbReference>
<dbReference type="NCBIfam" id="NF047450">
    <property type="entry name" value="post-PEP-CTERM_1"/>
    <property type="match status" value="1"/>
</dbReference>
<organism evidence="3 4">
    <name type="scientific">Pseudoluteimonas lycopersici</name>
    <dbReference type="NCBI Taxonomy" id="1324796"/>
    <lineage>
        <taxon>Bacteria</taxon>
        <taxon>Pseudomonadati</taxon>
        <taxon>Pseudomonadota</taxon>
        <taxon>Gammaproteobacteria</taxon>
        <taxon>Lysobacterales</taxon>
        <taxon>Lysobacteraceae</taxon>
        <taxon>Pseudoluteimonas</taxon>
    </lineage>
</organism>
<evidence type="ECO:0008006" key="5">
    <source>
        <dbReference type="Google" id="ProtNLM"/>
    </source>
</evidence>
<gene>
    <name evidence="3" type="ORF">FNZ56_09975</name>
</gene>
<accession>A0A516V6M6</accession>
<evidence type="ECO:0000313" key="4">
    <source>
        <dbReference type="Proteomes" id="UP000315891"/>
    </source>
</evidence>
<protein>
    <recommendedName>
        <fullName evidence="5">DUF4148 domain-containing protein</fullName>
    </recommendedName>
</protein>
<evidence type="ECO:0000256" key="2">
    <source>
        <dbReference type="SAM" id="SignalP"/>
    </source>
</evidence>
<reference evidence="3 4" key="1">
    <citation type="submission" date="2019-07" db="EMBL/GenBank/DDBJ databases">
        <title>Lysobacter weifangensis sp. nov., isolated from bensulfuron-methyl contaminated farmland soil.</title>
        <authorList>
            <person name="Zhao H."/>
        </authorList>
    </citation>
    <scope>NUCLEOTIDE SEQUENCE [LARGE SCALE GENOMIC DNA]</scope>
    <source>
        <strain evidence="3 4">CC-Bw-6</strain>
    </source>
</reference>